<reference evidence="2 3" key="1">
    <citation type="submission" date="2020-09" db="EMBL/GenBank/DDBJ databases">
        <title>Flavimobilis rhizosphaerae sp. nov., isolated from rhizosphere soil of Spartina alterniflora.</title>
        <authorList>
            <person name="Hanqin C."/>
        </authorList>
    </citation>
    <scope>NUCLEOTIDE SEQUENCE [LARGE SCALE GENOMIC DNA]</scope>
    <source>
        <strain evidence="2 3">GY 10621</strain>
    </source>
</reference>
<comment type="caution">
    <text evidence="2">The sequence shown here is derived from an EMBL/GenBank/DDBJ whole genome shotgun (WGS) entry which is preliminary data.</text>
</comment>
<name>A0ABR9DQQ7_9MICO</name>
<feature type="signal peptide" evidence="1">
    <location>
        <begin position="1"/>
        <end position="32"/>
    </location>
</feature>
<evidence type="ECO:0000256" key="1">
    <source>
        <dbReference type="SAM" id="SignalP"/>
    </source>
</evidence>
<dbReference type="RefSeq" id="WP_192279502.1">
    <property type="nucleotide sequence ID" value="NZ_JACZDF010000003.1"/>
</dbReference>
<organism evidence="2 3">
    <name type="scientific">Flavimobilis rhizosphaerae</name>
    <dbReference type="NCBI Taxonomy" id="2775421"/>
    <lineage>
        <taxon>Bacteria</taxon>
        <taxon>Bacillati</taxon>
        <taxon>Actinomycetota</taxon>
        <taxon>Actinomycetes</taxon>
        <taxon>Micrococcales</taxon>
        <taxon>Jonesiaceae</taxon>
        <taxon>Flavimobilis</taxon>
    </lineage>
</organism>
<proteinExistence type="predicted"/>
<evidence type="ECO:0000313" key="2">
    <source>
        <dbReference type="EMBL" id="MBD9699472.1"/>
    </source>
</evidence>
<accession>A0ABR9DQQ7</accession>
<protein>
    <recommendedName>
        <fullName evidence="4">Carboxypeptidase regulatory-like domain-containing protein</fullName>
    </recommendedName>
</protein>
<keyword evidence="3" id="KW-1185">Reference proteome</keyword>
<feature type="chain" id="PRO_5045715442" description="Carboxypeptidase regulatory-like domain-containing protein" evidence="1">
    <location>
        <begin position="33"/>
        <end position="704"/>
    </location>
</feature>
<keyword evidence="1" id="KW-0732">Signal</keyword>
<evidence type="ECO:0008006" key="4">
    <source>
        <dbReference type="Google" id="ProtNLM"/>
    </source>
</evidence>
<dbReference type="EMBL" id="JACZDF010000003">
    <property type="protein sequence ID" value="MBD9699472.1"/>
    <property type="molecule type" value="Genomic_DNA"/>
</dbReference>
<sequence length="704" mass="74977">MRNAHTHRSHFVGTVLLLVGAIVTTVAPAASAQVDPESRAATGIIVDAAGLPLAGLTVTTCTTVVDRADLGQCPADVSADNGSFTIPDVDGAAVAVTVLTRSTEVLDRRLAPMRFHTIVRDEPTTHRIKLHRLLRATGRLIGPHGPLSGASVVHVDRDRPSSQFFTATSGAGGQFEIDIYPTSGWCHLDIDAADHLSPPTSRRCAWGDRVDFGDVRLRLDRTVTITAAGPDGGPLSGFKVSVRDPDGQTYTEATSFPRYGEMTLGIGLGDGRPYTMTLIPDDPSLYALPVSVTPSATDKHQVLTIPTLRYAALRAQATTPAGQPARNVSFDLAQLDGEAWIHKATLEVSDGSLNYAQLRPGRYRLTPSALQALPEAPREFTVDGSVDVDLGDVTVRPFAAGYRASLTLAPPRVSPNYAYREGTFPVISTTVTGFLHGVVAAPDGSLRIDLLDGTGRVVSSQALHGSTVSAELPSDQVGTQSGFRFRVRGNGFYAETRSAVAPPHTISRHASRLGTPKLTDRSVPWDERTSVSVPFTGVRRGPFELLVDGAVVARTDYGKSGDRNGNISFLVPKLSIGKHRVQVRRPVSKADAAATSASATLSVTRARAAGRPAITASRFARGTRPTIRVRLPRTAAGTPLTGKMTIYVGSAAVTTVRLSKNSPRTVKIKLPHRATRSIKVRAVYKGSSKFVGVSSRTVTVKVRR</sequence>
<dbReference type="Proteomes" id="UP000642107">
    <property type="component" value="Unassembled WGS sequence"/>
</dbReference>
<evidence type="ECO:0000313" key="3">
    <source>
        <dbReference type="Proteomes" id="UP000642107"/>
    </source>
</evidence>
<gene>
    <name evidence="2" type="ORF">IGS67_08215</name>
</gene>